<dbReference type="InterPro" id="IPR009097">
    <property type="entry name" value="Cyclic_Pdiesterase"/>
</dbReference>
<reference evidence="2 3" key="1">
    <citation type="submission" date="2014-12" db="EMBL/GenBank/DDBJ databases">
        <title>16Stimator: statistical estimation of ribosomal gene copy numbers from draft genome assemblies.</title>
        <authorList>
            <person name="Perisin M.A."/>
            <person name="Vetter M."/>
            <person name="Gilbert J.A."/>
            <person name="Bergelson J."/>
        </authorList>
    </citation>
    <scope>NUCLEOTIDE SEQUENCE [LARGE SCALE GENOMIC DNA]</scope>
    <source>
        <strain evidence="2 3">MEJ076</strain>
    </source>
</reference>
<dbReference type="SUPFAM" id="SSF55144">
    <property type="entry name" value="LigT-like"/>
    <property type="match status" value="1"/>
</dbReference>
<dbReference type="EMBL" id="JXQV01000004">
    <property type="protein sequence ID" value="KIQ04571.1"/>
    <property type="molecule type" value="Genomic_DNA"/>
</dbReference>
<dbReference type="Pfam" id="PF08975">
    <property type="entry name" value="2H-phosphodiest"/>
    <property type="match status" value="1"/>
</dbReference>
<name>A0A0D0KX81_AGRTU</name>
<feature type="domain" description="DUF1868" evidence="1">
    <location>
        <begin position="28"/>
        <end position="141"/>
    </location>
</feature>
<dbReference type="Gene3D" id="3.90.1140.10">
    <property type="entry name" value="Cyclic phosphodiesterase"/>
    <property type="match status" value="1"/>
</dbReference>
<dbReference type="AlphaFoldDB" id="A0A0D0KX81"/>
<evidence type="ECO:0000313" key="2">
    <source>
        <dbReference type="EMBL" id="KIQ04571.1"/>
    </source>
</evidence>
<gene>
    <name evidence="2" type="ORF">RU07_03335</name>
</gene>
<protein>
    <recommendedName>
        <fullName evidence="1">DUF1868 domain-containing protein</fullName>
    </recommendedName>
</protein>
<accession>A0A0D0KX81</accession>
<evidence type="ECO:0000259" key="1">
    <source>
        <dbReference type="Pfam" id="PF08975"/>
    </source>
</evidence>
<sequence>MHAPFVSPALTIFSTAHNDLPPRHLGTRFDMSGTFLHEPGNTVVCHLVEGSRTQHAIVKARQRILDMPQASSHLAFTPVSSLHMTVFQGIIEYRRDWPFWPREMPATASITQMTEYYLEKLEGFARLPAFAMQVKAVTPNGLTLCEATAEDDRIIAAWRNAFAEVFGYRHPDHDTYEFHITFAYVIRWFDPASLPMWQRTLDECLEELRSEVPVLEMRPPAFCEFDDMKHFEELMVFEPG</sequence>
<dbReference type="InterPro" id="IPR015069">
    <property type="entry name" value="2H-PEstase_DUF1868"/>
</dbReference>
<dbReference type="Proteomes" id="UP000035017">
    <property type="component" value="Unassembled WGS sequence"/>
</dbReference>
<comment type="caution">
    <text evidence="2">The sequence shown here is derived from an EMBL/GenBank/DDBJ whole genome shotgun (WGS) entry which is preliminary data.</text>
</comment>
<dbReference type="OrthoDB" id="151828at2"/>
<organism evidence="2 3">
    <name type="scientific">Agrobacterium tumefaciens</name>
    <dbReference type="NCBI Taxonomy" id="358"/>
    <lineage>
        <taxon>Bacteria</taxon>
        <taxon>Pseudomonadati</taxon>
        <taxon>Pseudomonadota</taxon>
        <taxon>Alphaproteobacteria</taxon>
        <taxon>Hyphomicrobiales</taxon>
        <taxon>Rhizobiaceae</taxon>
        <taxon>Rhizobium/Agrobacterium group</taxon>
        <taxon>Agrobacterium</taxon>
        <taxon>Agrobacterium tumefaciens complex</taxon>
    </lineage>
</organism>
<evidence type="ECO:0000313" key="3">
    <source>
        <dbReference type="Proteomes" id="UP000035017"/>
    </source>
</evidence>
<proteinExistence type="predicted"/>